<evidence type="ECO:0000256" key="1">
    <source>
        <dbReference type="ARBA" id="ARBA00005820"/>
    </source>
</evidence>
<evidence type="ECO:0000256" key="5">
    <source>
        <dbReference type="PROSITE-ProRule" id="PRU01091"/>
    </source>
</evidence>
<dbReference type="GO" id="GO:0003677">
    <property type="term" value="F:DNA binding"/>
    <property type="evidence" value="ECO:0007669"/>
    <property type="project" value="UniProtKB-UniRule"/>
</dbReference>
<keyword evidence="8" id="KW-1185">Reference proteome</keyword>
<keyword evidence="2" id="KW-0805">Transcription regulation</keyword>
<name>A0A8J3ZJJ2_9ACTN</name>
<dbReference type="SMART" id="SM00862">
    <property type="entry name" value="Trans_reg_C"/>
    <property type="match status" value="1"/>
</dbReference>
<evidence type="ECO:0000256" key="4">
    <source>
        <dbReference type="ARBA" id="ARBA00023163"/>
    </source>
</evidence>
<dbReference type="Pfam" id="PF00486">
    <property type="entry name" value="Trans_reg_C"/>
    <property type="match status" value="1"/>
</dbReference>
<comment type="caution">
    <text evidence="7">The sequence shown here is derived from an EMBL/GenBank/DDBJ whole genome shotgun (WGS) entry which is preliminary data.</text>
</comment>
<evidence type="ECO:0000256" key="3">
    <source>
        <dbReference type="ARBA" id="ARBA00023125"/>
    </source>
</evidence>
<dbReference type="Proteomes" id="UP000612585">
    <property type="component" value="Unassembled WGS sequence"/>
</dbReference>
<dbReference type="InterPro" id="IPR005158">
    <property type="entry name" value="BTAD"/>
</dbReference>
<dbReference type="PROSITE" id="PS51755">
    <property type="entry name" value="OMPR_PHOB"/>
    <property type="match status" value="1"/>
</dbReference>
<evidence type="ECO:0000313" key="8">
    <source>
        <dbReference type="Proteomes" id="UP000612585"/>
    </source>
</evidence>
<dbReference type="Gene3D" id="3.40.50.300">
    <property type="entry name" value="P-loop containing nucleotide triphosphate hydrolases"/>
    <property type="match status" value="1"/>
</dbReference>
<dbReference type="SUPFAM" id="SSF46894">
    <property type="entry name" value="C-terminal effector domain of the bipartite response regulators"/>
    <property type="match status" value="1"/>
</dbReference>
<feature type="DNA-binding region" description="OmpR/PhoB-type" evidence="5">
    <location>
        <begin position="1"/>
        <end position="98"/>
    </location>
</feature>
<dbReference type="InterPro" id="IPR051677">
    <property type="entry name" value="AfsR-DnrI-RedD_regulator"/>
</dbReference>
<evidence type="ECO:0000256" key="2">
    <source>
        <dbReference type="ARBA" id="ARBA00023015"/>
    </source>
</evidence>
<dbReference type="SUPFAM" id="SSF52540">
    <property type="entry name" value="P-loop containing nucleoside triphosphate hydrolases"/>
    <property type="match status" value="1"/>
</dbReference>
<proteinExistence type="inferred from homology"/>
<dbReference type="AlphaFoldDB" id="A0A8J3ZJJ2"/>
<organism evidence="7 8">
    <name type="scientific">Virgisporangium aurantiacum</name>
    <dbReference type="NCBI Taxonomy" id="175570"/>
    <lineage>
        <taxon>Bacteria</taxon>
        <taxon>Bacillati</taxon>
        <taxon>Actinomycetota</taxon>
        <taxon>Actinomycetes</taxon>
        <taxon>Micromonosporales</taxon>
        <taxon>Micromonosporaceae</taxon>
        <taxon>Virgisporangium</taxon>
    </lineage>
</organism>
<sequence>MQKPPGVTVKYGVLGPLSVCSDDGVEVPLRSRLERTLLAALLVRAGQVVTVGQLVETLWADRPPSSYASNLQTYISRLRDRLTRTTIEHANGGYRLTVPDEDLDLARFRQEAKAAHAESGEQAVERFRAALKEWRGPMLAGMSIPLLASDIAHCDLERLDAAEDCADAHLAAGLPVTNLLPELRQLIAEHPLRERLHGLLMRALCRAGRRADALLAYQHARDLLVNELGIEPGAALQRLHQAILKGEDDEPAPTNTFPVCQLPPTPAGFVGRQQEISRIARLLRPGAIVPVVALSGQPGVGKSTAAVVAAHTIRDAFPDGQIFINLAGASAAPRDAAGALADILRSLGVPGPAIPDDLGALTATYRAKLADRRVLVLLDDAADPAQIRPLIPGTGGSAVLVTSRRLLGGLVEARHVHLDPLTDPEAQELLAHMVGAERMARSPAFAARIADACGNLPLALRIAGIRLATRGLTVEALAERLGDERRRLGELMVGDQQVRASIAFSVAALSPQARAAFAALGPVGPRSVAAWLVSMLVDATSSDAVVEELVEAGLLTPDGAGPDGEPRYRLHDLLRLYAEDLPNDDPAARARVVTAVLWASDIASRNLPRTVTWARAATTAGPARLPDGLAERLRAAPGEWLDAEVDLLVDFVLQVADDDAALALAERLAPFLWARGSWTRLREVLAVAGRAATRAGDRRGLAWADLINGILRLVRGEVAAAAEHFARSLSRYERLGDAHGLACVLSDQAVLYGYQEYAERAIAAAERAREHFAAADDPLGAVIAAPALSAALRGLGRFPAALEVDRRAVAQARVLDAADIVLGRCLNSLTVSELLSGAAAQAHDAATEAVRLLRPTGDRYVYLAALRQLATAAAGLRRRTEAIRLLRESRDLATELGDLLGRTSLDRDLAVSRIGDGDPASAATGLERCLVEFERMDIPSGQATTLTMLARAYDELGKGTEARNARRRLNEVRRDPRDLRTPMLTEIMMQLAERV</sequence>
<gene>
    <name evidence="7" type="ORF">Vau01_102070</name>
</gene>
<dbReference type="CDD" id="cd15831">
    <property type="entry name" value="BTAD"/>
    <property type="match status" value="1"/>
</dbReference>
<dbReference type="GO" id="GO:0000160">
    <property type="term" value="P:phosphorelay signal transduction system"/>
    <property type="evidence" value="ECO:0007669"/>
    <property type="project" value="InterPro"/>
</dbReference>
<evidence type="ECO:0000313" key="7">
    <source>
        <dbReference type="EMBL" id="GIJ62691.1"/>
    </source>
</evidence>
<accession>A0A8J3ZJJ2</accession>
<comment type="similarity">
    <text evidence="1">Belongs to the AfsR/DnrI/RedD regulatory family.</text>
</comment>
<dbReference type="InterPro" id="IPR016032">
    <property type="entry name" value="Sig_transdc_resp-reg_C-effctor"/>
</dbReference>
<dbReference type="PANTHER" id="PTHR35807">
    <property type="entry name" value="TRANSCRIPTIONAL REGULATOR REDD-RELATED"/>
    <property type="match status" value="1"/>
</dbReference>
<dbReference type="Pfam" id="PF03704">
    <property type="entry name" value="BTAD"/>
    <property type="match status" value="1"/>
</dbReference>
<dbReference type="SMART" id="SM01043">
    <property type="entry name" value="BTAD"/>
    <property type="match status" value="1"/>
</dbReference>
<dbReference type="EMBL" id="BOPG01000082">
    <property type="protein sequence ID" value="GIJ62691.1"/>
    <property type="molecule type" value="Genomic_DNA"/>
</dbReference>
<keyword evidence="3 5" id="KW-0238">DNA-binding</keyword>
<feature type="domain" description="OmpR/PhoB-type" evidence="6">
    <location>
        <begin position="1"/>
        <end position="98"/>
    </location>
</feature>
<dbReference type="GO" id="GO:0043531">
    <property type="term" value="F:ADP binding"/>
    <property type="evidence" value="ECO:0007669"/>
    <property type="project" value="InterPro"/>
</dbReference>
<dbReference type="InterPro" id="IPR036388">
    <property type="entry name" value="WH-like_DNA-bd_sf"/>
</dbReference>
<keyword evidence="4" id="KW-0804">Transcription</keyword>
<reference evidence="7" key="1">
    <citation type="submission" date="2021-01" db="EMBL/GenBank/DDBJ databases">
        <title>Whole genome shotgun sequence of Virgisporangium aurantiacum NBRC 16421.</title>
        <authorList>
            <person name="Komaki H."/>
            <person name="Tamura T."/>
        </authorList>
    </citation>
    <scope>NUCLEOTIDE SEQUENCE</scope>
    <source>
        <strain evidence="7">NBRC 16421</strain>
    </source>
</reference>
<evidence type="ECO:0000259" key="6">
    <source>
        <dbReference type="PROSITE" id="PS51755"/>
    </source>
</evidence>
<dbReference type="PRINTS" id="PR00364">
    <property type="entry name" value="DISEASERSIST"/>
</dbReference>
<dbReference type="GO" id="GO:0006355">
    <property type="term" value="P:regulation of DNA-templated transcription"/>
    <property type="evidence" value="ECO:0007669"/>
    <property type="project" value="InterPro"/>
</dbReference>
<dbReference type="SUPFAM" id="SSF48452">
    <property type="entry name" value="TPR-like"/>
    <property type="match status" value="3"/>
</dbReference>
<protein>
    <submittedName>
        <fullName evidence="7">SARP family transcriptional regulator</fullName>
    </submittedName>
</protein>
<dbReference type="PANTHER" id="PTHR35807:SF1">
    <property type="entry name" value="TRANSCRIPTIONAL REGULATOR REDD"/>
    <property type="match status" value="1"/>
</dbReference>
<dbReference type="Gene3D" id="1.10.10.10">
    <property type="entry name" value="Winged helix-like DNA-binding domain superfamily/Winged helix DNA-binding domain"/>
    <property type="match status" value="1"/>
</dbReference>
<dbReference type="Gene3D" id="1.25.40.10">
    <property type="entry name" value="Tetratricopeptide repeat domain"/>
    <property type="match status" value="3"/>
</dbReference>
<dbReference type="InterPro" id="IPR027417">
    <property type="entry name" value="P-loop_NTPase"/>
</dbReference>
<dbReference type="InterPro" id="IPR011990">
    <property type="entry name" value="TPR-like_helical_dom_sf"/>
</dbReference>
<dbReference type="InterPro" id="IPR001867">
    <property type="entry name" value="OmpR/PhoB-type_DNA-bd"/>
</dbReference>